<accession>A0ABV0S065</accession>
<dbReference type="Pfam" id="PF26186">
    <property type="entry name" value="NPHP4_C2_3rd"/>
    <property type="match status" value="1"/>
</dbReference>
<organism evidence="2 3">
    <name type="scientific">Xenoophorus captivus</name>
    <dbReference type="NCBI Taxonomy" id="1517983"/>
    <lineage>
        <taxon>Eukaryota</taxon>
        <taxon>Metazoa</taxon>
        <taxon>Chordata</taxon>
        <taxon>Craniata</taxon>
        <taxon>Vertebrata</taxon>
        <taxon>Euteleostomi</taxon>
        <taxon>Actinopterygii</taxon>
        <taxon>Neopterygii</taxon>
        <taxon>Teleostei</taxon>
        <taxon>Neoteleostei</taxon>
        <taxon>Acanthomorphata</taxon>
        <taxon>Ovalentaria</taxon>
        <taxon>Atherinomorphae</taxon>
        <taxon>Cyprinodontiformes</taxon>
        <taxon>Goodeidae</taxon>
        <taxon>Xenoophorus</taxon>
    </lineage>
</organism>
<dbReference type="Proteomes" id="UP001434883">
    <property type="component" value="Unassembled WGS sequence"/>
</dbReference>
<dbReference type="PANTHER" id="PTHR31043:SF3">
    <property type="entry name" value="NEPHROCYSTIN-4"/>
    <property type="match status" value="1"/>
</dbReference>
<proteinExistence type="predicted"/>
<dbReference type="InterPro" id="IPR029775">
    <property type="entry name" value="NPHP4"/>
</dbReference>
<dbReference type="InterPro" id="IPR058765">
    <property type="entry name" value="NPHP4_C2-like"/>
</dbReference>
<feature type="domain" description="NPHP4 C2-like" evidence="1">
    <location>
        <begin position="45"/>
        <end position="95"/>
    </location>
</feature>
<gene>
    <name evidence="2" type="ORF">XENOCAPTIV_023914</name>
</gene>
<sequence length="98" mass="11297">VKTFQGSQVNCNPLIVFSNKGEIELQKHKQGRPRGIHLQYGCILGLQVQFRVDDCFLKTGEKRWFLRYLALHNMHIDIWDSDSLLLIGSTAIELKVND</sequence>
<comment type="caution">
    <text evidence="2">The sequence shown here is derived from an EMBL/GenBank/DDBJ whole genome shotgun (WGS) entry which is preliminary data.</text>
</comment>
<dbReference type="EMBL" id="JAHRIN010064315">
    <property type="protein sequence ID" value="MEQ2213932.1"/>
    <property type="molecule type" value="Genomic_DNA"/>
</dbReference>
<reference evidence="2 3" key="1">
    <citation type="submission" date="2021-06" db="EMBL/GenBank/DDBJ databases">
        <authorList>
            <person name="Palmer J.M."/>
        </authorList>
    </citation>
    <scope>NUCLEOTIDE SEQUENCE [LARGE SCALE GENOMIC DNA]</scope>
    <source>
        <strain evidence="2 3">XC_2019</strain>
        <tissue evidence="2">Muscle</tissue>
    </source>
</reference>
<evidence type="ECO:0000259" key="1">
    <source>
        <dbReference type="Pfam" id="PF26186"/>
    </source>
</evidence>
<keyword evidence="3" id="KW-1185">Reference proteome</keyword>
<evidence type="ECO:0000313" key="3">
    <source>
        <dbReference type="Proteomes" id="UP001434883"/>
    </source>
</evidence>
<protein>
    <recommendedName>
        <fullName evidence="1">NPHP4 C2-like domain-containing protein</fullName>
    </recommendedName>
</protein>
<evidence type="ECO:0000313" key="2">
    <source>
        <dbReference type="EMBL" id="MEQ2213932.1"/>
    </source>
</evidence>
<feature type="non-terminal residue" evidence="2">
    <location>
        <position position="1"/>
    </location>
</feature>
<name>A0ABV0S065_9TELE</name>
<dbReference type="PANTHER" id="PTHR31043">
    <property type="entry name" value="NEPHROCYSTIN-4"/>
    <property type="match status" value="1"/>
</dbReference>